<keyword evidence="4" id="KW-1185">Reference proteome</keyword>
<evidence type="ECO:0000256" key="1">
    <source>
        <dbReference type="SAM" id="SignalP"/>
    </source>
</evidence>
<gene>
    <name evidence="3" type="ORF">Gocc_2505</name>
</gene>
<protein>
    <submittedName>
        <fullName evidence="3">CHRD domain</fullName>
    </submittedName>
</protein>
<dbReference type="OrthoDB" id="8901345at2"/>
<evidence type="ECO:0000313" key="3">
    <source>
        <dbReference type="EMBL" id="RDI73941.1"/>
    </source>
</evidence>
<reference evidence="4" key="2">
    <citation type="journal article" date="2019" name="MicrobiologyOpen">
        <title>High-quality draft genome sequence of Gaiella occulta isolated from a 150 meter deep mineral water borehole and comparison with the genome sequences of other deep-branching lineages of the phylum Actinobacteria.</title>
        <authorList>
            <person name="Severino R."/>
            <person name="Froufe H.J.C."/>
            <person name="Barroso C."/>
            <person name="Albuquerque L."/>
            <person name="Lobo-da-Cunha A."/>
            <person name="da Costa M.S."/>
            <person name="Egas C."/>
        </authorList>
    </citation>
    <scope>NUCLEOTIDE SEQUENCE [LARGE SCALE GENOMIC DNA]</scope>
    <source>
        <strain evidence="4">F2-233</strain>
    </source>
</reference>
<feature type="domain" description="CHRD" evidence="2">
    <location>
        <begin position="27"/>
        <end position="150"/>
    </location>
</feature>
<feature type="chain" id="PRO_5029549715" evidence="1">
    <location>
        <begin position="23"/>
        <end position="155"/>
    </location>
</feature>
<proteinExistence type="predicted"/>
<evidence type="ECO:0000259" key="2">
    <source>
        <dbReference type="PROSITE" id="PS50933"/>
    </source>
</evidence>
<name>A0A7M2YUV9_9ACTN</name>
<organism evidence="3 4">
    <name type="scientific">Gaiella occulta</name>
    <dbReference type="NCBI Taxonomy" id="1002870"/>
    <lineage>
        <taxon>Bacteria</taxon>
        <taxon>Bacillati</taxon>
        <taxon>Actinomycetota</taxon>
        <taxon>Thermoleophilia</taxon>
        <taxon>Gaiellales</taxon>
        <taxon>Gaiellaceae</taxon>
        <taxon>Gaiella</taxon>
    </lineage>
</organism>
<keyword evidence="1" id="KW-0732">Signal</keyword>
<evidence type="ECO:0000313" key="4">
    <source>
        <dbReference type="Proteomes" id="UP000254134"/>
    </source>
</evidence>
<dbReference type="InterPro" id="IPR010895">
    <property type="entry name" value="CHRD"/>
</dbReference>
<dbReference type="Pfam" id="PF07452">
    <property type="entry name" value="CHRD"/>
    <property type="match status" value="1"/>
</dbReference>
<dbReference type="AlphaFoldDB" id="A0A7M2YUV9"/>
<dbReference type="RefSeq" id="WP_114796910.1">
    <property type="nucleotide sequence ID" value="NZ_QQZY01000006.1"/>
</dbReference>
<accession>A0A7M2YUV9</accession>
<sequence length="155" mass="15576">MKTLATAVALALALTVAGGSLAATAKRGTSYRVTMTPRQEVPPPAAPAGAAGVFTATVADAGALRSIRWTLTFRNLSGKAVAAHIHAGKRGVAGGVLLALCAPCKTGATGRATIARDTADALERGTAYVNVHTAKNAAGEIRGQIVKPAASVSRY</sequence>
<feature type="signal peptide" evidence="1">
    <location>
        <begin position="1"/>
        <end position="22"/>
    </location>
</feature>
<dbReference type="SMART" id="SM00754">
    <property type="entry name" value="CHRD"/>
    <property type="match status" value="1"/>
</dbReference>
<reference evidence="3 4" key="1">
    <citation type="submission" date="2018-07" db="EMBL/GenBank/DDBJ databases">
        <title>High-quality-draft genome sequence of Gaiella occulta.</title>
        <authorList>
            <person name="Severino R."/>
            <person name="Froufe H.J.C."/>
            <person name="Rainey F.A."/>
            <person name="Barroso C."/>
            <person name="Albuquerque L."/>
            <person name="Lobo-Da-Cunha A."/>
            <person name="Da Costa M.S."/>
            <person name="Egas C."/>
        </authorList>
    </citation>
    <scope>NUCLEOTIDE SEQUENCE [LARGE SCALE GENOMIC DNA]</scope>
    <source>
        <strain evidence="3 4">F2-233</strain>
    </source>
</reference>
<dbReference type="Proteomes" id="UP000254134">
    <property type="component" value="Unassembled WGS sequence"/>
</dbReference>
<comment type="caution">
    <text evidence="3">The sequence shown here is derived from an EMBL/GenBank/DDBJ whole genome shotgun (WGS) entry which is preliminary data.</text>
</comment>
<dbReference type="PROSITE" id="PS50933">
    <property type="entry name" value="CHRD"/>
    <property type="match status" value="1"/>
</dbReference>
<dbReference type="EMBL" id="QQZY01000006">
    <property type="protein sequence ID" value="RDI73941.1"/>
    <property type="molecule type" value="Genomic_DNA"/>
</dbReference>